<name>A0A6C0BHJ9_9ZZZZ</name>
<protein>
    <submittedName>
        <fullName evidence="1">Uncharacterized protein</fullName>
    </submittedName>
</protein>
<accession>A0A6C0BHJ9</accession>
<sequence length="127" mass="14618">MSQISPLKKFTNILVAFFEDLSESYPEEKDIRMAAEGLRGLGAINPKLILSMFMESVYPQFKGPVMARDEVALNKLAHTKLSTEFSQISYAYWIFDKHWKNMSETNKDKIWKYCTAIVLLAERASSQ</sequence>
<organism evidence="1">
    <name type="scientific">viral metagenome</name>
    <dbReference type="NCBI Taxonomy" id="1070528"/>
    <lineage>
        <taxon>unclassified sequences</taxon>
        <taxon>metagenomes</taxon>
        <taxon>organismal metagenomes</taxon>
    </lineage>
</organism>
<dbReference type="AlphaFoldDB" id="A0A6C0BHJ9"/>
<evidence type="ECO:0000313" key="1">
    <source>
        <dbReference type="EMBL" id="QHS91646.1"/>
    </source>
</evidence>
<reference evidence="1" key="1">
    <citation type="journal article" date="2020" name="Nature">
        <title>Giant virus diversity and host interactions through global metagenomics.</title>
        <authorList>
            <person name="Schulz F."/>
            <person name="Roux S."/>
            <person name="Paez-Espino D."/>
            <person name="Jungbluth S."/>
            <person name="Walsh D.A."/>
            <person name="Denef V.J."/>
            <person name="McMahon K.D."/>
            <person name="Konstantinidis K.T."/>
            <person name="Eloe-Fadrosh E.A."/>
            <person name="Kyrpides N.C."/>
            <person name="Woyke T."/>
        </authorList>
    </citation>
    <scope>NUCLEOTIDE SEQUENCE</scope>
    <source>
        <strain evidence="1">GVMAG-M-3300013006-15</strain>
    </source>
</reference>
<proteinExistence type="predicted"/>
<dbReference type="EMBL" id="MN739162">
    <property type="protein sequence ID" value="QHS91646.1"/>
    <property type="molecule type" value="Genomic_DNA"/>
</dbReference>